<dbReference type="EMBL" id="UOFX01000044">
    <property type="protein sequence ID" value="VAX08941.1"/>
    <property type="molecule type" value="Genomic_DNA"/>
</dbReference>
<reference evidence="2" key="1">
    <citation type="submission" date="2018-06" db="EMBL/GenBank/DDBJ databases">
        <authorList>
            <person name="Zhirakovskaya E."/>
        </authorList>
    </citation>
    <scope>NUCLEOTIDE SEQUENCE</scope>
</reference>
<sequence>MTLMVNVHEAKTHFSRLLKQAHAGQEIILAKAGKPYARLVPLVVKPTRRQPGRLKGKIGDAFFEPLSDKELDAWEG</sequence>
<evidence type="ECO:0000313" key="2">
    <source>
        <dbReference type="EMBL" id="VAX08941.1"/>
    </source>
</evidence>
<dbReference type="SUPFAM" id="SSF143120">
    <property type="entry name" value="YefM-like"/>
    <property type="match status" value="1"/>
</dbReference>
<protein>
    <recommendedName>
        <fullName evidence="3">Antitoxin</fullName>
    </recommendedName>
</protein>
<dbReference type="InterPro" id="IPR006442">
    <property type="entry name" value="Antitoxin_Phd/YefM"/>
</dbReference>
<comment type="similarity">
    <text evidence="1">Belongs to the phD/YefM antitoxin family.</text>
</comment>
<dbReference type="InterPro" id="IPR036165">
    <property type="entry name" value="YefM-like_sf"/>
</dbReference>
<proteinExistence type="inferred from homology"/>
<gene>
    <name evidence="2" type="ORF">MNBD_GAMMA26-2196</name>
</gene>
<dbReference type="Pfam" id="PF02604">
    <property type="entry name" value="PhdYeFM_antitox"/>
    <property type="match status" value="1"/>
</dbReference>
<dbReference type="NCBIfam" id="TIGR01552">
    <property type="entry name" value="phd_fam"/>
    <property type="match status" value="1"/>
</dbReference>
<accession>A0A3B1B497</accession>
<evidence type="ECO:0008006" key="3">
    <source>
        <dbReference type="Google" id="ProtNLM"/>
    </source>
</evidence>
<dbReference type="AlphaFoldDB" id="A0A3B1B497"/>
<evidence type="ECO:0000256" key="1">
    <source>
        <dbReference type="ARBA" id="ARBA00009981"/>
    </source>
</evidence>
<organism evidence="2">
    <name type="scientific">hydrothermal vent metagenome</name>
    <dbReference type="NCBI Taxonomy" id="652676"/>
    <lineage>
        <taxon>unclassified sequences</taxon>
        <taxon>metagenomes</taxon>
        <taxon>ecological metagenomes</taxon>
    </lineage>
</organism>
<dbReference type="Gene3D" id="3.40.1620.10">
    <property type="entry name" value="YefM-like domain"/>
    <property type="match status" value="1"/>
</dbReference>
<name>A0A3B1B497_9ZZZZ</name>